<dbReference type="Proteomes" id="UP001054945">
    <property type="component" value="Unassembled WGS sequence"/>
</dbReference>
<sequence length="115" mass="12899">MVTPWCTGVALNPLKNTPSFALQLKKKSHLKFSTKPARIVVNLDRDEQCTHNAPVLKSPCHFERETPNHFFSHASVGRHTSVGVIPILPWIQSLLYGSERFCEISLKLNAKSSCD</sequence>
<reference evidence="1 2" key="1">
    <citation type="submission" date="2021-06" db="EMBL/GenBank/DDBJ databases">
        <title>Caerostris extrusa draft genome.</title>
        <authorList>
            <person name="Kono N."/>
            <person name="Arakawa K."/>
        </authorList>
    </citation>
    <scope>NUCLEOTIDE SEQUENCE [LARGE SCALE GENOMIC DNA]</scope>
</reference>
<evidence type="ECO:0000313" key="2">
    <source>
        <dbReference type="Proteomes" id="UP001054945"/>
    </source>
</evidence>
<protein>
    <submittedName>
        <fullName evidence="1">Uncharacterized protein</fullName>
    </submittedName>
</protein>
<evidence type="ECO:0000313" key="1">
    <source>
        <dbReference type="EMBL" id="GIX87094.1"/>
    </source>
</evidence>
<accession>A0AAV4NRS0</accession>
<comment type="caution">
    <text evidence="1">The sequence shown here is derived from an EMBL/GenBank/DDBJ whole genome shotgun (WGS) entry which is preliminary data.</text>
</comment>
<keyword evidence="2" id="KW-1185">Reference proteome</keyword>
<dbReference type="EMBL" id="BPLR01021201">
    <property type="protein sequence ID" value="GIX87094.1"/>
    <property type="molecule type" value="Genomic_DNA"/>
</dbReference>
<name>A0AAV4NRS0_CAEEX</name>
<organism evidence="1 2">
    <name type="scientific">Caerostris extrusa</name>
    <name type="common">Bark spider</name>
    <name type="synonym">Caerostris bankana</name>
    <dbReference type="NCBI Taxonomy" id="172846"/>
    <lineage>
        <taxon>Eukaryota</taxon>
        <taxon>Metazoa</taxon>
        <taxon>Ecdysozoa</taxon>
        <taxon>Arthropoda</taxon>
        <taxon>Chelicerata</taxon>
        <taxon>Arachnida</taxon>
        <taxon>Araneae</taxon>
        <taxon>Araneomorphae</taxon>
        <taxon>Entelegynae</taxon>
        <taxon>Araneoidea</taxon>
        <taxon>Araneidae</taxon>
        <taxon>Caerostris</taxon>
    </lineage>
</organism>
<dbReference type="AlphaFoldDB" id="A0AAV4NRS0"/>
<gene>
    <name evidence="1" type="ORF">CEXT_162061</name>
</gene>
<proteinExistence type="predicted"/>